<dbReference type="Proteomes" id="UP001066276">
    <property type="component" value="Chromosome 12"/>
</dbReference>
<dbReference type="AlphaFoldDB" id="A0AAV7L2A4"/>
<evidence type="ECO:0000256" key="3">
    <source>
        <dbReference type="ARBA" id="ARBA00016098"/>
    </source>
</evidence>
<evidence type="ECO:0000313" key="9">
    <source>
        <dbReference type="Proteomes" id="UP001066276"/>
    </source>
</evidence>
<protein>
    <recommendedName>
        <fullName evidence="3">Ragulator complex protein LAMTOR4</fullName>
    </recommendedName>
    <alternativeName>
        <fullName evidence="5">Late endosomal/lysosomal adaptor and MAPK and MTOR activator 4</fullName>
    </alternativeName>
</protein>
<evidence type="ECO:0000256" key="2">
    <source>
        <dbReference type="ARBA" id="ARBA00010627"/>
    </source>
</evidence>
<comment type="caution">
    <text evidence="8">The sequence shown here is derived from an EMBL/GenBank/DDBJ whole genome shotgun (WGS) entry which is preliminary data.</text>
</comment>
<dbReference type="GO" id="GO:0005085">
    <property type="term" value="F:guanyl-nucleotide exchange factor activity"/>
    <property type="evidence" value="ECO:0007669"/>
    <property type="project" value="TreeGrafter"/>
</dbReference>
<accession>A0AAV7L2A4</accession>
<name>A0AAV7L2A4_PLEWA</name>
<organism evidence="8 9">
    <name type="scientific">Pleurodeles waltl</name>
    <name type="common">Iberian ribbed newt</name>
    <dbReference type="NCBI Taxonomy" id="8319"/>
    <lineage>
        <taxon>Eukaryota</taxon>
        <taxon>Metazoa</taxon>
        <taxon>Chordata</taxon>
        <taxon>Craniata</taxon>
        <taxon>Vertebrata</taxon>
        <taxon>Euteleostomi</taxon>
        <taxon>Amphibia</taxon>
        <taxon>Batrachia</taxon>
        <taxon>Caudata</taxon>
        <taxon>Salamandroidea</taxon>
        <taxon>Salamandridae</taxon>
        <taxon>Pleurodelinae</taxon>
        <taxon>Pleurodeles</taxon>
    </lineage>
</organism>
<comment type="similarity">
    <text evidence="2">Belongs to the LAMTOR4 family.</text>
</comment>
<comment type="subcellular location">
    <subcellularLocation>
        <location evidence="1">Lysosome</location>
    </subcellularLocation>
</comment>
<evidence type="ECO:0000256" key="4">
    <source>
        <dbReference type="ARBA" id="ARBA00023228"/>
    </source>
</evidence>
<evidence type="ECO:0000256" key="7">
    <source>
        <dbReference type="SAM" id="MobiDB-lite"/>
    </source>
</evidence>
<dbReference type="GO" id="GO:0071230">
    <property type="term" value="P:cellular response to amino acid stimulus"/>
    <property type="evidence" value="ECO:0007669"/>
    <property type="project" value="InterPro"/>
</dbReference>
<proteinExistence type="inferred from homology"/>
<dbReference type="PANTHER" id="PTHR33967:SF1">
    <property type="entry name" value="RAGULATOR COMPLEX PROTEIN LAMTOR4"/>
    <property type="match status" value="1"/>
</dbReference>
<evidence type="ECO:0000256" key="5">
    <source>
        <dbReference type="ARBA" id="ARBA00032690"/>
    </source>
</evidence>
<dbReference type="GO" id="GO:0032008">
    <property type="term" value="P:positive regulation of TOR signaling"/>
    <property type="evidence" value="ECO:0007669"/>
    <property type="project" value="InterPro"/>
</dbReference>
<dbReference type="EMBL" id="JANPWB010000016">
    <property type="protein sequence ID" value="KAJ1084779.1"/>
    <property type="molecule type" value="Genomic_DNA"/>
</dbReference>
<keyword evidence="4" id="KW-0458">Lysosome</keyword>
<dbReference type="PANTHER" id="PTHR33967">
    <property type="entry name" value="RAGULATOR COMPLEX PROTEIN LAMTOR4"/>
    <property type="match status" value="1"/>
</dbReference>
<evidence type="ECO:0000313" key="8">
    <source>
        <dbReference type="EMBL" id="KAJ1084779.1"/>
    </source>
</evidence>
<dbReference type="GO" id="GO:0071986">
    <property type="term" value="C:Ragulator complex"/>
    <property type="evidence" value="ECO:0007669"/>
    <property type="project" value="InterPro"/>
</dbReference>
<feature type="region of interest" description="Disordered" evidence="7">
    <location>
        <begin position="1"/>
        <end position="60"/>
    </location>
</feature>
<dbReference type="GO" id="GO:0005764">
    <property type="term" value="C:lysosome"/>
    <property type="evidence" value="ECO:0007669"/>
    <property type="project" value="UniProtKB-SubCell"/>
</dbReference>
<comment type="function">
    <text evidence="6">As part of the Ragulator complex it is involved in amino acid sensing and activation of mTORC1, a signaling complex promoting cell growth in response to growth factors, energy levels, and amino acids. Activated by amino acids through a mechanism involving the lysosomal V-ATPase, the Ragulator plays a dual role for the small GTPases Rag (RagA/RRAGA, RagB/RRAGB, RagC/RRAGC and/or RagD/RRAGD): it (1) acts as a guanine nucleotide exchange factor (GEF), activating the small GTPases Rag and (2) mediates recruitment of Rag GTPases to the lysosome membrane. Activated Ragulator and Rag GTPases function as a scaffold recruiting mTORC1 to lysosomes where it is in turn activated.</text>
</comment>
<evidence type="ECO:0000256" key="1">
    <source>
        <dbReference type="ARBA" id="ARBA00004371"/>
    </source>
</evidence>
<evidence type="ECO:0000256" key="6">
    <source>
        <dbReference type="ARBA" id="ARBA00045571"/>
    </source>
</evidence>
<keyword evidence="9" id="KW-1185">Reference proteome</keyword>
<reference evidence="8" key="1">
    <citation type="journal article" date="2022" name="bioRxiv">
        <title>Sequencing and chromosome-scale assembly of the giantPleurodeles waltlgenome.</title>
        <authorList>
            <person name="Brown T."/>
            <person name="Elewa A."/>
            <person name="Iarovenko S."/>
            <person name="Subramanian E."/>
            <person name="Araus A.J."/>
            <person name="Petzold A."/>
            <person name="Susuki M."/>
            <person name="Suzuki K.-i.T."/>
            <person name="Hayashi T."/>
            <person name="Toyoda A."/>
            <person name="Oliveira C."/>
            <person name="Osipova E."/>
            <person name="Leigh N.D."/>
            <person name="Simon A."/>
            <person name="Yun M.H."/>
        </authorList>
    </citation>
    <scope>NUCLEOTIDE SEQUENCE</scope>
    <source>
        <strain evidence="8">20211129_DDA</strain>
        <tissue evidence="8">Liver</tissue>
    </source>
</reference>
<gene>
    <name evidence="8" type="ORF">NDU88_004925</name>
</gene>
<dbReference type="InterPro" id="IPR034601">
    <property type="entry name" value="LAMTOR4"/>
</dbReference>
<sequence>MKRWLQPKGNPPMPRWPHRGDPPMPRWPPGSLKAGRNYRALFSASDESGDPPSSERRQDMASTLTLGLERIPDQQGYLIINEEGVIASAGDLENDERTAAVIIEMVNTASGFRMQGSKEPPFKRLSVVFGEQTYLITVSGQKIFVVKRQNLAREPVIV</sequence>